<protein>
    <recommendedName>
        <fullName evidence="9">Cadherin domain-containing protein</fullName>
    </recommendedName>
</protein>
<dbReference type="GO" id="GO:0005886">
    <property type="term" value="C:plasma membrane"/>
    <property type="evidence" value="ECO:0007669"/>
    <property type="project" value="InterPro"/>
</dbReference>
<name>A0A3S5B387_9PLAT</name>
<dbReference type="SMART" id="SM00112">
    <property type="entry name" value="CA"/>
    <property type="match status" value="1"/>
</dbReference>
<dbReference type="EMBL" id="CAAALY010013467">
    <property type="protein sequence ID" value="VEL11994.1"/>
    <property type="molecule type" value="Genomic_DNA"/>
</dbReference>
<organism evidence="10 11">
    <name type="scientific">Protopolystoma xenopodis</name>
    <dbReference type="NCBI Taxonomy" id="117903"/>
    <lineage>
        <taxon>Eukaryota</taxon>
        <taxon>Metazoa</taxon>
        <taxon>Spiralia</taxon>
        <taxon>Lophotrochozoa</taxon>
        <taxon>Platyhelminthes</taxon>
        <taxon>Monogenea</taxon>
        <taxon>Polyopisthocotylea</taxon>
        <taxon>Polystomatidea</taxon>
        <taxon>Polystomatidae</taxon>
        <taxon>Protopolystoma</taxon>
    </lineage>
</organism>
<evidence type="ECO:0000256" key="6">
    <source>
        <dbReference type="ARBA" id="ARBA00023136"/>
    </source>
</evidence>
<proteinExistence type="predicted"/>
<dbReference type="SUPFAM" id="SSF49313">
    <property type="entry name" value="Cadherin-like"/>
    <property type="match status" value="1"/>
</dbReference>
<keyword evidence="5" id="KW-1133">Transmembrane helix</keyword>
<evidence type="ECO:0000256" key="8">
    <source>
        <dbReference type="PROSITE-ProRule" id="PRU00043"/>
    </source>
</evidence>
<dbReference type="Pfam" id="PF00028">
    <property type="entry name" value="Cadherin"/>
    <property type="match status" value="1"/>
</dbReference>
<dbReference type="InterPro" id="IPR050174">
    <property type="entry name" value="Protocadherin/Cadherin-CA"/>
</dbReference>
<evidence type="ECO:0000259" key="9">
    <source>
        <dbReference type="PROSITE" id="PS50268"/>
    </source>
</evidence>
<feature type="domain" description="Cadherin" evidence="9">
    <location>
        <begin position="2"/>
        <end position="85"/>
    </location>
</feature>
<accession>A0A3S5B387</accession>
<keyword evidence="4 8" id="KW-0106">Calcium</keyword>
<gene>
    <name evidence="10" type="ORF">PXEA_LOCUS5434</name>
</gene>
<reference evidence="10" key="1">
    <citation type="submission" date="2018-11" db="EMBL/GenBank/DDBJ databases">
        <authorList>
            <consortium name="Pathogen Informatics"/>
        </authorList>
    </citation>
    <scope>NUCLEOTIDE SEQUENCE</scope>
</reference>
<evidence type="ECO:0000256" key="2">
    <source>
        <dbReference type="ARBA" id="ARBA00022692"/>
    </source>
</evidence>
<dbReference type="GO" id="GO:0005509">
    <property type="term" value="F:calcium ion binding"/>
    <property type="evidence" value="ECO:0007669"/>
    <property type="project" value="UniProtKB-UniRule"/>
</dbReference>
<comment type="caution">
    <text evidence="10">The sequence shown here is derived from an EMBL/GenBank/DDBJ whole genome shotgun (WGS) entry which is preliminary data.</text>
</comment>
<evidence type="ECO:0000313" key="10">
    <source>
        <dbReference type="EMBL" id="VEL11994.1"/>
    </source>
</evidence>
<dbReference type="PROSITE" id="PS50268">
    <property type="entry name" value="CADHERIN_2"/>
    <property type="match status" value="1"/>
</dbReference>
<evidence type="ECO:0000256" key="7">
    <source>
        <dbReference type="ARBA" id="ARBA00023180"/>
    </source>
</evidence>
<dbReference type="InterPro" id="IPR020894">
    <property type="entry name" value="Cadherin_CS"/>
</dbReference>
<evidence type="ECO:0000256" key="4">
    <source>
        <dbReference type="ARBA" id="ARBA00022837"/>
    </source>
</evidence>
<dbReference type="OrthoDB" id="6079343at2759"/>
<dbReference type="Gene3D" id="2.60.40.60">
    <property type="entry name" value="Cadherins"/>
    <property type="match status" value="2"/>
</dbReference>
<dbReference type="Proteomes" id="UP000784294">
    <property type="component" value="Unassembled WGS sequence"/>
</dbReference>
<dbReference type="PANTHER" id="PTHR24028">
    <property type="entry name" value="CADHERIN-87A"/>
    <property type="match status" value="1"/>
</dbReference>
<keyword evidence="6" id="KW-0472">Membrane</keyword>
<dbReference type="GO" id="GO:0007156">
    <property type="term" value="P:homophilic cell adhesion via plasma membrane adhesion molecules"/>
    <property type="evidence" value="ECO:0007669"/>
    <property type="project" value="InterPro"/>
</dbReference>
<evidence type="ECO:0000256" key="3">
    <source>
        <dbReference type="ARBA" id="ARBA00022737"/>
    </source>
</evidence>
<dbReference type="PROSITE" id="PS00232">
    <property type="entry name" value="CADHERIN_1"/>
    <property type="match status" value="1"/>
</dbReference>
<dbReference type="PRINTS" id="PR00205">
    <property type="entry name" value="CADHERIN"/>
</dbReference>
<comment type="subcellular location">
    <subcellularLocation>
        <location evidence="1">Membrane</location>
        <topology evidence="1">Single-pass membrane protein</topology>
    </subcellularLocation>
</comment>
<keyword evidence="2" id="KW-0812">Transmembrane</keyword>
<dbReference type="InterPro" id="IPR015919">
    <property type="entry name" value="Cadherin-like_sf"/>
</dbReference>
<keyword evidence="3" id="KW-0677">Repeat</keyword>
<dbReference type="InterPro" id="IPR002126">
    <property type="entry name" value="Cadherin-like_dom"/>
</dbReference>
<feature type="non-terminal residue" evidence="10">
    <location>
        <position position="1"/>
    </location>
</feature>
<evidence type="ECO:0000313" key="11">
    <source>
        <dbReference type="Proteomes" id="UP000784294"/>
    </source>
</evidence>
<dbReference type="CDD" id="cd11304">
    <property type="entry name" value="Cadherin_repeat"/>
    <property type="match status" value="1"/>
</dbReference>
<evidence type="ECO:0000256" key="1">
    <source>
        <dbReference type="ARBA" id="ARBA00004167"/>
    </source>
</evidence>
<keyword evidence="7" id="KW-0325">Glycoprotein</keyword>
<keyword evidence="11" id="KW-1185">Reference proteome</keyword>
<evidence type="ECO:0000256" key="5">
    <source>
        <dbReference type="ARBA" id="ARBA00022989"/>
    </source>
</evidence>
<sequence>MVTYQIEPLYDGQVSSSFATTRSPLEFFSLNPDNGILCLRRQLDFEEQTSHIFWVIASDKGLPSLSSTALVKIIVLDYNDNPPIFDGQKLDLDMVTSHSNPFGIPSCQPTVHFNARASAGSFVTRVSANDQDSSDTLTYRILSPSLPLTKNAGRRTVLHDLFDTDDSSPVIL</sequence>
<dbReference type="AlphaFoldDB" id="A0A3S5B387"/>
<dbReference type="PANTHER" id="PTHR24028:SF328">
    <property type="entry name" value="CADHERIN-3"/>
    <property type="match status" value="1"/>
</dbReference>